<dbReference type="SUPFAM" id="SSF52540">
    <property type="entry name" value="P-loop containing nucleoside triphosphate hydrolases"/>
    <property type="match status" value="1"/>
</dbReference>
<evidence type="ECO:0000256" key="2">
    <source>
        <dbReference type="ARBA" id="ARBA00022727"/>
    </source>
</evidence>
<name>A0A1Z4JA50_LEPBY</name>
<dbReference type="GO" id="GO:0019205">
    <property type="term" value="F:nucleobase-containing compound kinase activity"/>
    <property type="evidence" value="ECO:0007669"/>
    <property type="project" value="InterPro"/>
</dbReference>
<evidence type="ECO:0000256" key="3">
    <source>
        <dbReference type="ARBA" id="ARBA00022741"/>
    </source>
</evidence>
<evidence type="ECO:0000313" key="5">
    <source>
        <dbReference type="EMBL" id="BAY53601.1"/>
    </source>
</evidence>
<keyword evidence="2" id="KW-0545">Nucleotide biosynthesis</keyword>
<dbReference type="Pfam" id="PF00406">
    <property type="entry name" value="ADK"/>
    <property type="match status" value="1"/>
</dbReference>
<keyword evidence="4 5" id="KW-0418">Kinase</keyword>
<reference evidence="5 6" key="1">
    <citation type="submission" date="2017-06" db="EMBL/GenBank/DDBJ databases">
        <title>Genome sequencing of cyanobaciteial culture collection at National Institute for Environmental Studies (NIES).</title>
        <authorList>
            <person name="Hirose Y."/>
            <person name="Shimura Y."/>
            <person name="Fujisawa T."/>
            <person name="Nakamura Y."/>
            <person name="Kawachi M."/>
        </authorList>
    </citation>
    <scope>NUCLEOTIDE SEQUENCE [LARGE SCALE GENOMIC DNA]</scope>
    <source>
        <strain evidence="5 6">NIES-2135</strain>
    </source>
</reference>
<protein>
    <submittedName>
        <fullName evidence="5">Adenylate kinase</fullName>
    </submittedName>
</protein>
<dbReference type="Proteomes" id="UP000217895">
    <property type="component" value="Chromosome"/>
</dbReference>
<sequence length="175" mass="19996">MTVQLIFLGLETASVNTQAAILSKQLGIPHISMIHLFSQFMRDRLCSDLQAILPSDTISPDTEKLAMLEVRLRQSDTRQGWILTDFPQCFTQAQSLHLLLEYMGYSQPQALYLSLTKHDLLERLSADQLAWNQRLLSPVIEYYQELDCLMMVDANTTPSIINEKILDRLQITILA</sequence>
<dbReference type="GO" id="GO:0009165">
    <property type="term" value="P:nucleotide biosynthetic process"/>
    <property type="evidence" value="ECO:0007669"/>
    <property type="project" value="UniProtKB-KW"/>
</dbReference>
<dbReference type="Gene3D" id="3.40.50.300">
    <property type="entry name" value="P-loop containing nucleotide triphosphate hydrolases"/>
    <property type="match status" value="1"/>
</dbReference>
<evidence type="ECO:0000256" key="1">
    <source>
        <dbReference type="ARBA" id="ARBA00022679"/>
    </source>
</evidence>
<evidence type="ECO:0000256" key="4">
    <source>
        <dbReference type="ARBA" id="ARBA00022777"/>
    </source>
</evidence>
<keyword evidence="3" id="KW-0547">Nucleotide-binding</keyword>
<gene>
    <name evidence="5" type="ORF">NIES2135_04070</name>
</gene>
<accession>A0A1Z4JA50</accession>
<organism evidence="5 6">
    <name type="scientific">Leptolyngbya boryana NIES-2135</name>
    <dbReference type="NCBI Taxonomy" id="1973484"/>
    <lineage>
        <taxon>Bacteria</taxon>
        <taxon>Bacillati</taxon>
        <taxon>Cyanobacteriota</taxon>
        <taxon>Cyanophyceae</taxon>
        <taxon>Leptolyngbyales</taxon>
        <taxon>Leptolyngbyaceae</taxon>
        <taxon>Leptolyngbya group</taxon>
        <taxon>Leptolyngbya</taxon>
    </lineage>
</organism>
<dbReference type="PANTHER" id="PTHR23359">
    <property type="entry name" value="NUCLEOTIDE KINASE"/>
    <property type="match status" value="1"/>
</dbReference>
<dbReference type="InterPro" id="IPR000850">
    <property type="entry name" value="Adenylat/UMP-CMP_kin"/>
</dbReference>
<keyword evidence="1" id="KW-0808">Transferase</keyword>
<dbReference type="EMBL" id="AP018203">
    <property type="protein sequence ID" value="BAY53601.1"/>
    <property type="molecule type" value="Genomic_DNA"/>
</dbReference>
<dbReference type="AlphaFoldDB" id="A0A1Z4JA50"/>
<proteinExistence type="predicted"/>
<evidence type="ECO:0000313" key="6">
    <source>
        <dbReference type="Proteomes" id="UP000217895"/>
    </source>
</evidence>
<keyword evidence="6" id="KW-1185">Reference proteome</keyword>
<dbReference type="InterPro" id="IPR027417">
    <property type="entry name" value="P-loop_NTPase"/>
</dbReference>
<dbReference type="GO" id="GO:0005524">
    <property type="term" value="F:ATP binding"/>
    <property type="evidence" value="ECO:0007669"/>
    <property type="project" value="InterPro"/>
</dbReference>